<comment type="similarity">
    <text evidence="1">Belongs to the GSP E family.</text>
</comment>
<sequence length="442" mass="48025">MFGQISAMNQGAVSRNSELLAISDAAREAFYELVEPSVAATLSKPALILRVTSALNDIAGRKMLPYNSSEIDRLCLQLVDEMIGIGPIQPLLDDPSVSDILVNGASTVYVERYGKLELTDVTFRDQQHVLNVAQRIVNAVGRRVDESTPMVDARLADGSRVNVIAPPLALHGTCISIRKFPASKLLLSTLVNSGSVSAGMAQFLALATQCRFNILVSGGTGSGKTTLLNALSKHISDDERILTIEDAAELSLDQPHWVALETRNESSEGRGEVTVRALVKNALRMRPDRIILGEVRGSEAFDMLQAMNTGHDGSLCTLHANNPEDALLRLSNMLQMGAEKISENIIRSQIVSAIDLVVQLERMRDGKRRITAISEIVGIEGEQIKMRPIFKFTLTQARGTQIDGNFSSFAVSESLIEKAAHFGQHLAIQACLNPSELEREGS</sequence>
<evidence type="ECO:0000313" key="3">
    <source>
        <dbReference type="EMBL" id="MCE2596751.1"/>
    </source>
</evidence>
<protein>
    <submittedName>
        <fullName evidence="3">CpaF family protein</fullName>
    </submittedName>
</protein>
<feature type="domain" description="Bacterial type II secretion system protein E" evidence="2">
    <location>
        <begin position="85"/>
        <end position="362"/>
    </location>
</feature>
<evidence type="ECO:0000259" key="2">
    <source>
        <dbReference type="Pfam" id="PF00437"/>
    </source>
</evidence>
<dbReference type="SUPFAM" id="SSF52540">
    <property type="entry name" value="P-loop containing nucleoside triphosphate hydrolases"/>
    <property type="match status" value="1"/>
</dbReference>
<keyword evidence="4" id="KW-1185">Reference proteome</keyword>
<dbReference type="PANTHER" id="PTHR30486:SF6">
    <property type="entry name" value="TYPE IV PILUS RETRACTATION ATPASE PILT"/>
    <property type="match status" value="1"/>
</dbReference>
<dbReference type="PANTHER" id="PTHR30486">
    <property type="entry name" value="TWITCHING MOTILITY PROTEIN PILT"/>
    <property type="match status" value="1"/>
</dbReference>
<dbReference type="EMBL" id="JAIMJA010000024">
    <property type="protein sequence ID" value="MCE2596751.1"/>
    <property type="molecule type" value="Genomic_DNA"/>
</dbReference>
<dbReference type="InterPro" id="IPR027417">
    <property type="entry name" value="P-loop_NTPase"/>
</dbReference>
<dbReference type="Gene3D" id="3.30.450.380">
    <property type="match status" value="1"/>
</dbReference>
<dbReference type="Pfam" id="PF00437">
    <property type="entry name" value="T2SSE"/>
    <property type="match status" value="1"/>
</dbReference>
<dbReference type="InterPro" id="IPR050921">
    <property type="entry name" value="T4SS_GSP_E_ATPase"/>
</dbReference>
<name>A0ABS8WG62_9GAMM</name>
<proteinExistence type="inferred from homology"/>
<dbReference type="CDD" id="cd01130">
    <property type="entry name" value="VirB11-like_ATPase"/>
    <property type="match status" value="1"/>
</dbReference>
<dbReference type="Gene3D" id="3.40.50.300">
    <property type="entry name" value="P-loop containing nucleotide triphosphate hydrolases"/>
    <property type="match status" value="1"/>
</dbReference>
<dbReference type="RefSeq" id="WP_233054426.1">
    <property type="nucleotide sequence ID" value="NZ_CP170335.1"/>
</dbReference>
<dbReference type="InterPro" id="IPR001482">
    <property type="entry name" value="T2SS/T4SS_dom"/>
</dbReference>
<comment type="caution">
    <text evidence="3">The sequence shown here is derived from an EMBL/GenBank/DDBJ whole genome shotgun (WGS) entry which is preliminary data.</text>
</comment>
<reference evidence="3 4" key="1">
    <citation type="journal article" date="2022" name="Environ. Microbiol. Rep.">
        <title>Eco-phylogenetic analyses reveal divergent evolution of vitamin B12 metabolism in the marine bacterial family 'Psychromonadaceae'.</title>
        <authorList>
            <person name="Jin X."/>
            <person name="Yang Y."/>
            <person name="Cao H."/>
            <person name="Gao B."/>
            <person name="Zhao Z."/>
        </authorList>
    </citation>
    <scope>NUCLEOTIDE SEQUENCE [LARGE SCALE GENOMIC DNA]</scope>
    <source>
        <strain evidence="3 4">MKS20</strain>
    </source>
</reference>
<evidence type="ECO:0000256" key="1">
    <source>
        <dbReference type="ARBA" id="ARBA00006611"/>
    </source>
</evidence>
<dbReference type="Proteomes" id="UP001201273">
    <property type="component" value="Unassembled WGS sequence"/>
</dbReference>
<organism evidence="3 4">
    <name type="scientific">Motilimonas cestriensis</name>
    <dbReference type="NCBI Taxonomy" id="2742685"/>
    <lineage>
        <taxon>Bacteria</taxon>
        <taxon>Pseudomonadati</taxon>
        <taxon>Pseudomonadota</taxon>
        <taxon>Gammaproteobacteria</taxon>
        <taxon>Alteromonadales</taxon>
        <taxon>Alteromonadales genera incertae sedis</taxon>
        <taxon>Motilimonas</taxon>
    </lineage>
</organism>
<gene>
    <name evidence="3" type="ORF">K6Y31_18365</name>
</gene>
<evidence type="ECO:0000313" key="4">
    <source>
        <dbReference type="Proteomes" id="UP001201273"/>
    </source>
</evidence>
<accession>A0ABS8WG62</accession>